<dbReference type="InParanoid" id="A0A7N5JD60"/>
<dbReference type="Ensembl" id="ENSAMET00000045240.1">
    <property type="protein sequence ID" value="ENSAMEP00000023691.1"/>
    <property type="gene ID" value="ENSAMEG00000026280.1"/>
</dbReference>
<protein>
    <submittedName>
        <fullName evidence="2">Uncharacterized protein</fullName>
    </submittedName>
</protein>
<reference evidence="2" key="2">
    <citation type="submission" date="2025-08" db="UniProtKB">
        <authorList>
            <consortium name="Ensembl"/>
        </authorList>
    </citation>
    <scope>IDENTIFICATION</scope>
</reference>
<dbReference type="GeneTree" id="ENSGT01030000235753"/>
<accession>A0A7N5JD60</accession>
<organism evidence="2 3">
    <name type="scientific">Ailuropoda melanoleuca</name>
    <name type="common">Giant panda</name>
    <dbReference type="NCBI Taxonomy" id="9646"/>
    <lineage>
        <taxon>Eukaryota</taxon>
        <taxon>Metazoa</taxon>
        <taxon>Chordata</taxon>
        <taxon>Craniata</taxon>
        <taxon>Vertebrata</taxon>
        <taxon>Euteleostomi</taxon>
        <taxon>Mammalia</taxon>
        <taxon>Eutheria</taxon>
        <taxon>Laurasiatheria</taxon>
        <taxon>Carnivora</taxon>
        <taxon>Caniformia</taxon>
        <taxon>Ursidae</taxon>
        <taxon>Ailuropoda</taxon>
    </lineage>
</organism>
<proteinExistence type="predicted"/>
<evidence type="ECO:0000256" key="1">
    <source>
        <dbReference type="SAM" id="MobiDB-lite"/>
    </source>
</evidence>
<dbReference type="Proteomes" id="UP000008912">
    <property type="component" value="Unassembled WGS sequence"/>
</dbReference>
<name>A0A7N5JD60_AILME</name>
<evidence type="ECO:0000313" key="3">
    <source>
        <dbReference type="Proteomes" id="UP000008912"/>
    </source>
</evidence>
<feature type="compositionally biased region" description="Polar residues" evidence="1">
    <location>
        <begin position="51"/>
        <end position="61"/>
    </location>
</feature>
<sequence>MAWPCSSRCSISMSSFTPSTTICTSSTSEKPRRSALETSKTPPTAAVSTPPGETTQVSRTGVGSCPRGDCLQPLPPLTCASFLKPQTLEHLRELLMLTQVGQLDVHTCPQACAQVGWAGEDVAQVRVPHEFVILRLEECFNLEEEKVGEVRPG</sequence>
<reference evidence="2" key="3">
    <citation type="submission" date="2025-09" db="UniProtKB">
        <authorList>
            <consortium name="Ensembl"/>
        </authorList>
    </citation>
    <scope>IDENTIFICATION</scope>
</reference>
<evidence type="ECO:0000313" key="2">
    <source>
        <dbReference type="Ensembl" id="ENSAMEP00000023691.1"/>
    </source>
</evidence>
<keyword evidence="3" id="KW-1185">Reference proteome</keyword>
<dbReference type="AlphaFoldDB" id="A0A7N5JD60"/>
<feature type="region of interest" description="Disordered" evidence="1">
    <location>
        <begin position="22"/>
        <end position="61"/>
    </location>
</feature>
<reference evidence="2 3" key="1">
    <citation type="journal article" date="2010" name="Nature">
        <title>The sequence and de novo assembly of the giant panda genome.</title>
        <authorList>
            <person name="Li R."/>
            <person name="Fan W."/>
            <person name="Tian G."/>
            <person name="Zhu H."/>
            <person name="He L."/>
            <person name="Cai J."/>
            <person name="Huang Q."/>
            <person name="Cai Q."/>
            <person name="Li B."/>
            <person name="Bai Y."/>
            <person name="Zhang Z."/>
            <person name="Zhang Y."/>
            <person name="Wang W."/>
            <person name="Li J."/>
            <person name="Wei F."/>
            <person name="Li H."/>
            <person name="Jian M."/>
            <person name="Li J."/>
            <person name="Zhang Z."/>
            <person name="Nielsen R."/>
            <person name="Li D."/>
            <person name="Gu W."/>
            <person name="Yang Z."/>
            <person name="Xuan Z."/>
            <person name="Ryder O.A."/>
            <person name="Leung F.C."/>
            <person name="Zhou Y."/>
            <person name="Cao J."/>
            <person name="Sun X."/>
            <person name="Fu Y."/>
            <person name="Fang X."/>
            <person name="Guo X."/>
            <person name="Wang B."/>
            <person name="Hou R."/>
            <person name="Shen F."/>
            <person name="Mu B."/>
            <person name="Ni P."/>
            <person name="Lin R."/>
            <person name="Qian W."/>
            <person name="Wang G."/>
            <person name="Yu C."/>
            <person name="Nie W."/>
            <person name="Wang J."/>
            <person name="Wu Z."/>
            <person name="Liang H."/>
            <person name="Min J."/>
            <person name="Wu Q."/>
            <person name="Cheng S."/>
            <person name="Ruan J."/>
            <person name="Wang M."/>
            <person name="Shi Z."/>
            <person name="Wen M."/>
            <person name="Liu B."/>
            <person name="Ren X."/>
            <person name="Zheng H."/>
            <person name="Dong D."/>
            <person name="Cook K."/>
            <person name="Shan G."/>
            <person name="Zhang H."/>
            <person name="Kosiol C."/>
            <person name="Xie X."/>
            <person name="Lu Z."/>
            <person name="Zheng H."/>
            <person name="Li Y."/>
            <person name="Steiner C.C."/>
            <person name="Lam T.T."/>
            <person name="Lin S."/>
            <person name="Zhang Q."/>
            <person name="Li G."/>
            <person name="Tian J."/>
            <person name="Gong T."/>
            <person name="Liu H."/>
            <person name="Zhang D."/>
            <person name="Fang L."/>
            <person name="Ye C."/>
            <person name="Zhang J."/>
            <person name="Hu W."/>
            <person name="Xu A."/>
            <person name="Ren Y."/>
            <person name="Zhang G."/>
            <person name="Bruford M.W."/>
            <person name="Li Q."/>
            <person name="Ma L."/>
            <person name="Guo Y."/>
            <person name="An N."/>
            <person name="Hu Y."/>
            <person name="Zheng Y."/>
            <person name="Shi Y."/>
            <person name="Li Z."/>
            <person name="Liu Q."/>
            <person name="Chen Y."/>
            <person name="Zhao J."/>
            <person name="Qu N."/>
            <person name="Zhao S."/>
            <person name="Tian F."/>
            <person name="Wang X."/>
            <person name="Wang H."/>
            <person name="Xu L."/>
            <person name="Liu X."/>
            <person name="Vinar T."/>
            <person name="Wang Y."/>
            <person name="Lam T.W."/>
            <person name="Yiu S.M."/>
            <person name="Liu S."/>
            <person name="Zhang H."/>
            <person name="Li D."/>
            <person name="Huang Y."/>
            <person name="Wang X."/>
            <person name="Yang G."/>
            <person name="Jiang Z."/>
            <person name="Wang J."/>
            <person name="Qin N."/>
            <person name="Li L."/>
            <person name="Li J."/>
            <person name="Bolund L."/>
            <person name="Kristiansen K."/>
            <person name="Wong G.K."/>
            <person name="Olson M."/>
            <person name="Zhang X."/>
            <person name="Li S."/>
            <person name="Yang H."/>
            <person name="Wang J."/>
            <person name="Wang J."/>
        </authorList>
    </citation>
    <scope>NUCLEOTIDE SEQUENCE [LARGE SCALE GENOMIC DNA]</scope>
</reference>